<accession>A0A4V0ZGG9</accession>
<keyword evidence="2" id="KW-1185">Reference proteome</keyword>
<name>A0A4V0ZGG9_9GAMM</name>
<evidence type="ECO:0000313" key="1">
    <source>
        <dbReference type="EMBL" id="QBG37260.1"/>
    </source>
</evidence>
<dbReference type="EMBL" id="CP034759">
    <property type="protein sequence ID" value="QBG37260.1"/>
    <property type="molecule type" value="Genomic_DNA"/>
</dbReference>
<reference evidence="1 2" key="1">
    <citation type="submission" date="2018-12" db="EMBL/GenBank/DDBJ databases">
        <title>Complete genome of Litorilituus sediminis.</title>
        <authorList>
            <person name="Liu A."/>
            <person name="Rong J."/>
        </authorList>
    </citation>
    <scope>NUCLEOTIDE SEQUENCE [LARGE SCALE GENOMIC DNA]</scope>
    <source>
        <strain evidence="1 2">JCM 17549</strain>
    </source>
</reference>
<dbReference type="Proteomes" id="UP000290244">
    <property type="component" value="Chromosome"/>
</dbReference>
<organism evidence="1 2">
    <name type="scientific">Litorilituus sediminis</name>
    <dbReference type="NCBI Taxonomy" id="718192"/>
    <lineage>
        <taxon>Bacteria</taxon>
        <taxon>Pseudomonadati</taxon>
        <taxon>Pseudomonadota</taxon>
        <taxon>Gammaproteobacteria</taxon>
        <taxon>Alteromonadales</taxon>
        <taxon>Colwelliaceae</taxon>
        <taxon>Litorilituus</taxon>
    </lineage>
</organism>
<gene>
    <name evidence="1" type="ORF">EMK97_16720</name>
</gene>
<dbReference type="AlphaFoldDB" id="A0A4V0ZGG9"/>
<sequence>MSDLNQETFCNCFGCDRPIHVGERVHSISYTREKIVSSNSVQPDYAEALGTWCSPCFAELLKKGSCDVAVEHFISED</sequence>
<proteinExistence type="predicted"/>
<dbReference type="OrthoDB" id="1043330at2"/>
<protein>
    <submittedName>
        <fullName evidence="1">Uncharacterized protein</fullName>
    </submittedName>
</protein>
<dbReference type="KEGG" id="lsd:EMK97_16720"/>
<evidence type="ECO:0000313" key="2">
    <source>
        <dbReference type="Proteomes" id="UP000290244"/>
    </source>
</evidence>